<dbReference type="GO" id="GO:0003723">
    <property type="term" value="F:RNA binding"/>
    <property type="evidence" value="ECO:0007669"/>
    <property type="project" value="UniProtKB-UniRule"/>
</dbReference>
<keyword evidence="5" id="KW-1185">Reference proteome</keyword>
<protein>
    <recommendedName>
        <fullName evidence="3">SsrA-binding protein</fullName>
    </recommendedName>
    <alternativeName>
        <fullName evidence="3">Small protein B</fullName>
    </alternativeName>
</protein>
<reference evidence="4 5" key="1">
    <citation type="journal article" date="2018" name="Genome Biol. Evol.">
        <title>Partnering With a Pest: Genomes of Hemlock Woolly Adelgid Symbionts Reveal Atypical Nutritional Provisioning Patterns in Dual-Obligate Bacteria.</title>
        <authorList>
            <person name="Weglarz K.M."/>
            <person name="Havill N.P."/>
            <person name="Burke G.R."/>
            <person name="von Dohlen C.D."/>
        </authorList>
    </citation>
    <scope>NUCLEOTIDE SEQUENCE [LARGE SCALE GENOMIC DNA]</scope>
    <source>
        <strain evidence="4">ENA</strain>
    </source>
</reference>
<dbReference type="PANTHER" id="PTHR30308:SF2">
    <property type="entry name" value="SSRA-BINDING PROTEIN"/>
    <property type="match status" value="1"/>
</dbReference>
<comment type="function">
    <text evidence="3">Required for rescue of stalled ribosomes mediated by trans-translation. Binds to transfer-messenger RNA (tmRNA), required for stable association of tmRNA with ribosomes. tmRNA and SmpB together mimic tRNA shape, replacing the anticodon stem-loop with SmpB. tmRNA is encoded by the ssrA gene; the 2 termini fold to resemble tRNA(Ala) and it encodes a 'tag peptide', a short internal open reading frame. During trans-translation Ala-aminoacylated tmRNA acts like a tRNA, entering the A-site of stalled ribosomes, displacing the stalled mRNA. The ribosome then switches to translate the ORF on the tmRNA; the nascent peptide is terminated with the 'tag peptide' encoded by the tmRNA and targeted for degradation. The ribosome is freed to recommence translation, which seems to be the essential function of trans-translation.</text>
</comment>
<dbReference type="GO" id="GO:0070930">
    <property type="term" value="P:trans-translation-dependent protein tagging"/>
    <property type="evidence" value="ECO:0007669"/>
    <property type="project" value="TreeGrafter"/>
</dbReference>
<organism evidence="4 5">
    <name type="scientific">Candidatus Annandia adelgestsuga</name>
    <dbReference type="NCBI Taxonomy" id="1302411"/>
    <lineage>
        <taxon>Bacteria</taxon>
        <taxon>Pseudomonadati</taxon>
        <taxon>Pseudomonadota</taxon>
        <taxon>Gammaproteobacteria</taxon>
        <taxon>Enterobacterales</taxon>
        <taxon>Enterobacteriaceae</taxon>
        <taxon>Candidatus Annandia</taxon>
    </lineage>
</organism>
<dbReference type="Pfam" id="PF01668">
    <property type="entry name" value="SmpB"/>
    <property type="match status" value="1"/>
</dbReference>
<dbReference type="SUPFAM" id="SSF74982">
    <property type="entry name" value="Small protein B (SmpB)"/>
    <property type="match status" value="1"/>
</dbReference>
<dbReference type="NCBIfam" id="TIGR00086">
    <property type="entry name" value="smpB"/>
    <property type="match status" value="1"/>
</dbReference>
<dbReference type="PANTHER" id="PTHR30308">
    <property type="entry name" value="TMRNA-BINDING COMPONENT OF TRANS-TRANSLATION TAGGING COMPLEX"/>
    <property type="match status" value="1"/>
</dbReference>
<dbReference type="GO" id="GO:0070929">
    <property type="term" value="P:trans-translation"/>
    <property type="evidence" value="ECO:0007669"/>
    <property type="project" value="UniProtKB-UniRule"/>
</dbReference>
<evidence type="ECO:0000256" key="1">
    <source>
        <dbReference type="ARBA" id="ARBA00022490"/>
    </source>
</evidence>
<dbReference type="Proteomes" id="UP000274458">
    <property type="component" value="Chromosome"/>
</dbReference>
<dbReference type="GO" id="GO:0005829">
    <property type="term" value="C:cytosol"/>
    <property type="evidence" value="ECO:0007669"/>
    <property type="project" value="TreeGrafter"/>
</dbReference>
<evidence type="ECO:0000313" key="5">
    <source>
        <dbReference type="Proteomes" id="UP000274458"/>
    </source>
</evidence>
<dbReference type="NCBIfam" id="NF003843">
    <property type="entry name" value="PRK05422.1"/>
    <property type="match status" value="1"/>
</dbReference>
<dbReference type="PROSITE" id="PS01317">
    <property type="entry name" value="SSRP"/>
    <property type="match status" value="1"/>
</dbReference>
<dbReference type="Gene3D" id="2.40.280.10">
    <property type="match status" value="1"/>
</dbReference>
<evidence type="ECO:0000256" key="3">
    <source>
        <dbReference type="HAMAP-Rule" id="MF_00023"/>
    </source>
</evidence>
<sequence>MKNNIINILNNKNVNYNFIVNYYFDAGIILKGWEIKSIRSKNISLNNSYIFIKNYEIFLKGLNIQSNFYNNIKYNFDKKYKLLLNKKEIKKINSDINIKGYTAVVLSIFLKNHLCKIKIGIVKGKKKYDKREFLKKNKWKIDKLRYLKNINKN</sequence>
<dbReference type="AlphaFoldDB" id="A0A3Q9CNZ8"/>
<dbReference type="RefSeq" id="WP_126071422.1">
    <property type="nucleotide sequence ID" value="NZ_CP026513.1"/>
</dbReference>
<name>A0A3Q9CNZ8_9ENTR</name>
<gene>
    <name evidence="3 4" type="primary">smpB</name>
    <name evidence="4" type="ORF">C3B56_00028</name>
</gene>
<dbReference type="InterPro" id="IPR023620">
    <property type="entry name" value="SmpB"/>
</dbReference>
<comment type="subcellular location">
    <subcellularLocation>
        <location evidence="3">Cytoplasm</location>
    </subcellularLocation>
    <text evidence="3">The tmRNA-SmpB complex associates with stalled 70S ribosomes.</text>
</comment>
<comment type="similarity">
    <text evidence="3">Belongs to the SmpB family.</text>
</comment>
<dbReference type="HAMAP" id="MF_00023">
    <property type="entry name" value="SmpB"/>
    <property type="match status" value="1"/>
</dbReference>
<dbReference type="OrthoDB" id="9805462at2"/>
<dbReference type="InterPro" id="IPR000037">
    <property type="entry name" value="SsrA-bd_prot"/>
</dbReference>
<dbReference type="KEGG" id="aade:C3B56_00028"/>
<evidence type="ECO:0000256" key="2">
    <source>
        <dbReference type="ARBA" id="ARBA00022884"/>
    </source>
</evidence>
<dbReference type="InterPro" id="IPR020081">
    <property type="entry name" value="SsrA-bd_prot_CS"/>
</dbReference>
<proteinExistence type="inferred from homology"/>
<keyword evidence="2 3" id="KW-0694">RNA-binding</keyword>
<accession>A0A3Q9CNZ8</accession>
<dbReference type="EMBL" id="CP026513">
    <property type="protein sequence ID" value="AZP36156.1"/>
    <property type="molecule type" value="Genomic_DNA"/>
</dbReference>
<evidence type="ECO:0000313" key="4">
    <source>
        <dbReference type="EMBL" id="AZP36156.1"/>
    </source>
</evidence>
<keyword evidence="1 3" id="KW-0963">Cytoplasm</keyword>